<proteinExistence type="predicted"/>
<evidence type="ECO:0000313" key="1">
    <source>
        <dbReference type="EMBL" id="NNU35033.1"/>
    </source>
</evidence>
<dbReference type="Proteomes" id="UP000519972">
    <property type="component" value="Unassembled WGS sequence"/>
</dbReference>
<gene>
    <name evidence="1" type="ORF">G9X64_00565</name>
</gene>
<evidence type="ECO:0008006" key="3">
    <source>
        <dbReference type="Google" id="ProtNLM"/>
    </source>
</evidence>
<dbReference type="RefSeq" id="WP_168312479.1">
    <property type="nucleotide sequence ID" value="NZ_JABFCN010000001.1"/>
</dbReference>
<sequence>MARSEPQSAMRSPLDTVFGTVARGEDRLRSDLDIGLVAAWAEVVLAK</sequence>
<dbReference type="EMBL" id="JABFCN010000001">
    <property type="protein sequence ID" value="NNU35033.1"/>
    <property type="molecule type" value="Genomic_DNA"/>
</dbReference>
<dbReference type="AlphaFoldDB" id="A0A7Y3S0Z2"/>
<comment type="caution">
    <text evidence="1">The sequence shown here is derived from an EMBL/GenBank/DDBJ whole genome shotgun (WGS) entry which is preliminary data.</text>
</comment>
<evidence type="ECO:0000313" key="2">
    <source>
        <dbReference type="Proteomes" id="UP000519972"/>
    </source>
</evidence>
<organism evidence="1 2">
    <name type="scientific">Rhizobium sophorae</name>
    <dbReference type="NCBI Taxonomy" id="1535242"/>
    <lineage>
        <taxon>Bacteria</taxon>
        <taxon>Pseudomonadati</taxon>
        <taxon>Pseudomonadota</taxon>
        <taxon>Alphaproteobacteria</taxon>
        <taxon>Hyphomicrobiales</taxon>
        <taxon>Rhizobiaceae</taxon>
        <taxon>Rhizobium/Agrobacterium group</taxon>
        <taxon>Rhizobium</taxon>
    </lineage>
</organism>
<name>A0A7Y3S0Z2_9HYPH</name>
<protein>
    <recommendedName>
        <fullName evidence="3">Nucleotidyltransferase domain-containing protein</fullName>
    </recommendedName>
</protein>
<reference evidence="1 2" key="1">
    <citation type="submission" date="2020-02" db="EMBL/GenBank/DDBJ databases">
        <authorList>
            <person name="Sun Q."/>
        </authorList>
    </citation>
    <scope>NUCLEOTIDE SEQUENCE [LARGE SCALE GENOMIC DNA]</scope>
    <source>
        <strain evidence="1 2">CCBAU 03386</strain>
    </source>
</reference>
<accession>A0A7Y3S0Z2</accession>
<keyword evidence="2" id="KW-1185">Reference proteome</keyword>